<dbReference type="PANTHER" id="PTHR12993">
    <property type="entry name" value="N-ACETYLGLUCOSAMINYL-PHOSPHATIDYLINOSITOL DE-N-ACETYLASE-RELATED"/>
    <property type="match status" value="1"/>
</dbReference>
<dbReference type="SUPFAM" id="SSF102588">
    <property type="entry name" value="LmbE-like"/>
    <property type="match status" value="1"/>
</dbReference>
<dbReference type="EMBL" id="QNRJ01000016">
    <property type="protein sequence ID" value="RBP02259.1"/>
    <property type="molecule type" value="Genomic_DNA"/>
</dbReference>
<dbReference type="PANTHER" id="PTHR12993:SF30">
    <property type="entry name" value="N-ACETYL-ALPHA-D-GLUCOSAMINYL L-MALATE DEACETYLASE 1"/>
    <property type="match status" value="1"/>
</dbReference>
<proteinExistence type="predicted"/>
<gene>
    <name evidence="2" type="ORF">DET59_11636</name>
</gene>
<reference evidence="2 3" key="1">
    <citation type="submission" date="2018-06" db="EMBL/GenBank/DDBJ databases">
        <title>Freshwater and sediment microbial communities from various areas in North America, analyzing microbe dynamics in response to fracking.</title>
        <authorList>
            <person name="Lamendella R."/>
        </authorList>
    </citation>
    <scope>NUCLEOTIDE SEQUENCE [LARGE SCALE GENOMIC DNA]</scope>
    <source>
        <strain evidence="2 3">97B</strain>
    </source>
</reference>
<dbReference type="GO" id="GO:0071793">
    <property type="term" value="P:bacillithiol biosynthetic process"/>
    <property type="evidence" value="ECO:0007669"/>
    <property type="project" value="InterPro"/>
</dbReference>
<evidence type="ECO:0000256" key="1">
    <source>
        <dbReference type="ARBA" id="ARBA00001947"/>
    </source>
</evidence>
<dbReference type="Pfam" id="PF02585">
    <property type="entry name" value="PIG-L"/>
    <property type="match status" value="1"/>
</dbReference>
<dbReference type="AlphaFoldDB" id="A0A366ELB9"/>
<comment type="cofactor">
    <cofactor evidence="1">
        <name>Zn(2+)</name>
        <dbReference type="ChEBI" id="CHEBI:29105"/>
    </cofactor>
</comment>
<dbReference type="InterPro" id="IPR003737">
    <property type="entry name" value="GlcNAc_PI_deacetylase-related"/>
</dbReference>
<dbReference type="OrthoDB" id="9778719at2"/>
<dbReference type="InterPro" id="IPR023842">
    <property type="entry name" value="Bacillithiol_biosynth_BshB1"/>
</dbReference>
<dbReference type="RefSeq" id="WP_113970691.1">
    <property type="nucleotide sequence ID" value="NZ_QNRJ01000016.1"/>
</dbReference>
<protein>
    <submittedName>
        <fullName evidence="2">Bacillithiol biosynthesis deacetylase BshB1</fullName>
    </submittedName>
</protein>
<dbReference type="GO" id="GO:0016811">
    <property type="term" value="F:hydrolase activity, acting on carbon-nitrogen (but not peptide) bonds, in linear amides"/>
    <property type="evidence" value="ECO:0007669"/>
    <property type="project" value="TreeGrafter"/>
</dbReference>
<dbReference type="Gene3D" id="3.40.50.10320">
    <property type="entry name" value="LmbE-like"/>
    <property type="match status" value="1"/>
</dbReference>
<organism evidence="2 3">
    <name type="scientific">Rossellomorea aquimaris</name>
    <dbReference type="NCBI Taxonomy" id="189382"/>
    <lineage>
        <taxon>Bacteria</taxon>
        <taxon>Bacillati</taxon>
        <taxon>Bacillota</taxon>
        <taxon>Bacilli</taxon>
        <taxon>Bacillales</taxon>
        <taxon>Bacillaceae</taxon>
        <taxon>Rossellomorea</taxon>
    </lineage>
</organism>
<dbReference type="Proteomes" id="UP000252118">
    <property type="component" value="Unassembled WGS sequence"/>
</dbReference>
<evidence type="ECO:0000313" key="3">
    <source>
        <dbReference type="Proteomes" id="UP000252118"/>
    </source>
</evidence>
<name>A0A366ELB9_9BACI</name>
<comment type="caution">
    <text evidence="2">The sequence shown here is derived from an EMBL/GenBank/DDBJ whole genome shotgun (WGS) entry which is preliminary data.</text>
</comment>
<evidence type="ECO:0000313" key="2">
    <source>
        <dbReference type="EMBL" id="RBP02259.1"/>
    </source>
</evidence>
<dbReference type="GO" id="GO:0019213">
    <property type="term" value="F:deacetylase activity"/>
    <property type="evidence" value="ECO:0007669"/>
    <property type="project" value="InterPro"/>
</dbReference>
<accession>A0A366ELB9</accession>
<dbReference type="NCBIfam" id="TIGR04001">
    <property type="entry name" value="thiol_BshB1"/>
    <property type="match status" value="1"/>
</dbReference>
<dbReference type="InterPro" id="IPR024078">
    <property type="entry name" value="LmbE-like_dom_sf"/>
</dbReference>
<sequence length="233" mass="25956">MDQQVDILAFGAHADDVEIGMGGTLAKYAAEGKKIVICDLTEAELSSNGTVSLRKEEAMSAAHILGACKRETLDVSDRGIYITDENIQKVVNVIRMYKPKVIFAPYEQDRHPDHGNASRLIKEAFFSAGIRKFHATTPAHKADNLYFYIINGFHKPQFVVNIEAFMNTKIHSLEAYTSQFNQGSEGVSTPLTEGYIEAVEARERMMGKEAGLRYAEGFFSYNTLILHQDLLGD</sequence>